<accession>A0ACD3AZ55</accession>
<reference evidence="1 2" key="1">
    <citation type="journal article" date="2019" name="Nat. Ecol. Evol.">
        <title>Megaphylogeny resolves global patterns of mushroom evolution.</title>
        <authorList>
            <person name="Varga T."/>
            <person name="Krizsan K."/>
            <person name="Foldi C."/>
            <person name="Dima B."/>
            <person name="Sanchez-Garcia M."/>
            <person name="Sanchez-Ramirez S."/>
            <person name="Szollosi G.J."/>
            <person name="Szarkandi J.G."/>
            <person name="Papp V."/>
            <person name="Albert L."/>
            <person name="Andreopoulos W."/>
            <person name="Angelini C."/>
            <person name="Antonin V."/>
            <person name="Barry K.W."/>
            <person name="Bougher N.L."/>
            <person name="Buchanan P."/>
            <person name="Buyck B."/>
            <person name="Bense V."/>
            <person name="Catcheside P."/>
            <person name="Chovatia M."/>
            <person name="Cooper J."/>
            <person name="Damon W."/>
            <person name="Desjardin D."/>
            <person name="Finy P."/>
            <person name="Geml J."/>
            <person name="Haridas S."/>
            <person name="Hughes K."/>
            <person name="Justo A."/>
            <person name="Karasinski D."/>
            <person name="Kautmanova I."/>
            <person name="Kiss B."/>
            <person name="Kocsube S."/>
            <person name="Kotiranta H."/>
            <person name="LaButti K.M."/>
            <person name="Lechner B.E."/>
            <person name="Liimatainen K."/>
            <person name="Lipzen A."/>
            <person name="Lukacs Z."/>
            <person name="Mihaltcheva S."/>
            <person name="Morgado L.N."/>
            <person name="Niskanen T."/>
            <person name="Noordeloos M.E."/>
            <person name="Ohm R.A."/>
            <person name="Ortiz-Santana B."/>
            <person name="Ovrebo C."/>
            <person name="Racz N."/>
            <person name="Riley R."/>
            <person name="Savchenko A."/>
            <person name="Shiryaev A."/>
            <person name="Soop K."/>
            <person name="Spirin V."/>
            <person name="Szebenyi C."/>
            <person name="Tomsovsky M."/>
            <person name="Tulloss R.E."/>
            <person name="Uehling J."/>
            <person name="Grigoriev I.V."/>
            <person name="Vagvolgyi C."/>
            <person name="Papp T."/>
            <person name="Martin F.M."/>
            <person name="Miettinen O."/>
            <person name="Hibbett D.S."/>
            <person name="Nagy L.G."/>
        </authorList>
    </citation>
    <scope>NUCLEOTIDE SEQUENCE [LARGE SCALE GENOMIC DNA]</scope>
    <source>
        <strain evidence="1 2">NL-1719</strain>
    </source>
</reference>
<proteinExistence type="predicted"/>
<dbReference type="Proteomes" id="UP000308600">
    <property type="component" value="Unassembled WGS sequence"/>
</dbReference>
<keyword evidence="2" id="KW-1185">Reference proteome</keyword>
<protein>
    <submittedName>
        <fullName evidence="1">Uncharacterized protein</fullName>
    </submittedName>
</protein>
<organism evidence="1 2">
    <name type="scientific">Pluteus cervinus</name>
    <dbReference type="NCBI Taxonomy" id="181527"/>
    <lineage>
        <taxon>Eukaryota</taxon>
        <taxon>Fungi</taxon>
        <taxon>Dikarya</taxon>
        <taxon>Basidiomycota</taxon>
        <taxon>Agaricomycotina</taxon>
        <taxon>Agaricomycetes</taxon>
        <taxon>Agaricomycetidae</taxon>
        <taxon>Agaricales</taxon>
        <taxon>Pluteineae</taxon>
        <taxon>Pluteaceae</taxon>
        <taxon>Pluteus</taxon>
    </lineage>
</organism>
<gene>
    <name evidence="1" type="ORF">BDN72DRAFT_856314</name>
</gene>
<name>A0ACD3AZ55_9AGAR</name>
<evidence type="ECO:0000313" key="2">
    <source>
        <dbReference type="Proteomes" id="UP000308600"/>
    </source>
</evidence>
<dbReference type="EMBL" id="ML208300">
    <property type="protein sequence ID" value="TFK71273.1"/>
    <property type="molecule type" value="Genomic_DNA"/>
</dbReference>
<sequence>MPPRPALKLKQNRPLSAIYLGSSGDTALSSSLGSTSTPPGLPDLPEPPSPGASISSSGSGLPSPPATNSTGSGSTGDPASVAFRQRHFSLNSLSSSGNSGGINVFNLNESGSPTTMHHANRPGSAQNDMRRSSGSRSSSRIGRHGEDDDADDDEGLDDTNDIDGNDNDEDNTARLDRRPGLTKSSKENISALQRVKSLTQRNKMVLDKLTSIRLNSPSPSVNSHPRTTTPLLSSTRTSAPSVSSSSSSSSARLSQPQARHALRAPPIDRQLSGSETEREGSVSRYTHTSSSSSSHLRSLNSSQSNPRVTAGDDSIDGRITPPRAPHNQFHTRARLTSAPASPQKARLASASSSGSRQSANSESPSRRRKRTSMASVSSLVEYDEPEPIDSNFDRDRDMDTFGRGDKTREITQSALAAVASSRRSPLGTRKARGPLPREFRDAGPENTIGRRGSLDAPGRTNGRYSAELVTPHRNGHHSTQSMQYSPVKQGTAPTSSGPGPGRSSTVRGQLPSRWASEDLTHTSTPSALDEREREPEGGGRDRRERKQSLRAGSAESALTLNAGRSLVGQSLRAAGLGKREGQGGDVFRAETEKDRERRVEWSPYPESVDSTMGDRDGRDHLRSTQREMDGRIRAGQSMSRAATSMADYRTMDRDGDDDAGPRTGPILRGYRSAYPLAGEPLRDRSLTRDPSLTRRDSDKESVSDRIGSALGRHNSVHAHIGANLERYSSPFGTRRGGTPLPPSSNTTAPSNGSSTPSIPQPPAEHTRLMLDSLTMFESQISRLTGSVSPSASSAELLRNAQSLTFAAEKLNGLLRAGTARALEEQIDAEVNSVDGIGGGKEVIEAWRKFGGDYREGLRYSDDLVRGITGLLLGVGRVLRDHGVGGDGPSHSRNASLEDENASRAAGSPDMGGRDSRRSEREDAFRRLSARPESSLANRPSSAFNTLRERELQRTDTPPPNSATSRAAPRDSIRRLLTPREQREHEQQRLADESPGLGPSDSQRTIGRDYEPSPTPANRHSITSISSGDRGRTLPPLEIPKPVPTLPSESIGRRPNTSDGKAGTLRGGVADRRKPSVTSIATVRATPPSFSALSTPGTTTAVTAHTVSNGLQDTPSPLMRTDSGRSARSGVTFSRPSTVSVSTLSGLQQQDNRKRSFESGNASGPESNGKPGTPSLVARSRLGTASPMTPVSGSDAERESRRKTVASRMMRASLDGSQLERVDVKATMNTVNAADRSAASSILPQLGNGRRERRRTVTDIWPNGNE</sequence>
<evidence type="ECO:0000313" key="1">
    <source>
        <dbReference type="EMBL" id="TFK71273.1"/>
    </source>
</evidence>